<dbReference type="Pfam" id="PF00440">
    <property type="entry name" value="TetR_N"/>
    <property type="match status" value="1"/>
</dbReference>
<feature type="DNA-binding region" description="H-T-H motif" evidence="4">
    <location>
        <begin position="37"/>
        <end position="56"/>
    </location>
</feature>
<dbReference type="InterPro" id="IPR039536">
    <property type="entry name" value="TetR_C_Proteobacteria"/>
</dbReference>
<name>A0A846Y8B8_9NOCA</name>
<organism evidence="6 7">
    <name type="scientific">Nocardia vermiculata</name>
    <dbReference type="NCBI Taxonomy" id="257274"/>
    <lineage>
        <taxon>Bacteria</taxon>
        <taxon>Bacillati</taxon>
        <taxon>Actinomycetota</taxon>
        <taxon>Actinomycetes</taxon>
        <taxon>Mycobacteriales</taxon>
        <taxon>Nocardiaceae</taxon>
        <taxon>Nocardia</taxon>
    </lineage>
</organism>
<protein>
    <submittedName>
        <fullName evidence="6">TetR/AcrR family transcriptional regulator</fullName>
    </submittedName>
</protein>
<dbReference type="SUPFAM" id="SSF48498">
    <property type="entry name" value="Tetracyclin repressor-like, C-terminal domain"/>
    <property type="match status" value="1"/>
</dbReference>
<dbReference type="PRINTS" id="PR00455">
    <property type="entry name" value="HTHTETR"/>
</dbReference>
<comment type="caution">
    <text evidence="6">The sequence shown here is derived from an EMBL/GenBank/DDBJ whole genome shotgun (WGS) entry which is preliminary data.</text>
</comment>
<evidence type="ECO:0000256" key="4">
    <source>
        <dbReference type="PROSITE-ProRule" id="PRU00335"/>
    </source>
</evidence>
<evidence type="ECO:0000256" key="2">
    <source>
        <dbReference type="ARBA" id="ARBA00023125"/>
    </source>
</evidence>
<dbReference type="InterPro" id="IPR036271">
    <property type="entry name" value="Tet_transcr_reg_TetR-rel_C_sf"/>
</dbReference>
<dbReference type="GO" id="GO:0045892">
    <property type="term" value="P:negative regulation of DNA-templated transcription"/>
    <property type="evidence" value="ECO:0007669"/>
    <property type="project" value="UniProtKB-ARBA"/>
</dbReference>
<reference evidence="6 7" key="1">
    <citation type="submission" date="2020-04" db="EMBL/GenBank/DDBJ databases">
        <title>MicrobeNet Type strains.</title>
        <authorList>
            <person name="Nicholson A.C."/>
        </authorList>
    </citation>
    <scope>NUCLEOTIDE SEQUENCE [LARGE SCALE GENOMIC DNA]</scope>
    <source>
        <strain evidence="6 7">JCM 12354</strain>
    </source>
</reference>
<dbReference type="Pfam" id="PF14246">
    <property type="entry name" value="TetR_C_7"/>
    <property type="match status" value="1"/>
</dbReference>
<dbReference type="PROSITE" id="PS50977">
    <property type="entry name" value="HTH_TETR_2"/>
    <property type="match status" value="1"/>
</dbReference>
<dbReference type="FunFam" id="1.10.10.60:FF:000141">
    <property type="entry name" value="TetR family transcriptional regulator"/>
    <property type="match status" value="1"/>
</dbReference>
<evidence type="ECO:0000313" key="7">
    <source>
        <dbReference type="Proteomes" id="UP000565711"/>
    </source>
</evidence>
<sequence>MSRTSPPETFGRTPQKRRAILTAATDLFLRNGFRGTNMDDVATAAGVSKQTVYKHFTDKEGLFREIVEGVTQNSDTIIERITAAFTDAPAHTCAELDTTLRAVARVYLDSVLQPHVLSLRRLVIAEAEQFPDLAANYYERAPARGIDVVAEHLAPYSDSGLLHTDDIRLAAAHFVYLALSIAQDRAMFVPSTPPPATDRELQAAAAARTFIAAYCTR</sequence>
<dbReference type="Gene3D" id="1.10.357.10">
    <property type="entry name" value="Tetracycline Repressor, domain 2"/>
    <property type="match status" value="1"/>
</dbReference>
<evidence type="ECO:0000256" key="1">
    <source>
        <dbReference type="ARBA" id="ARBA00023015"/>
    </source>
</evidence>
<proteinExistence type="predicted"/>
<keyword evidence="3" id="KW-0804">Transcription</keyword>
<accession>A0A846Y8B8</accession>
<dbReference type="GO" id="GO:0000976">
    <property type="term" value="F:transcription cis-regulatory region binding"/>
    <property type="evidence" value="ECO:0007669"/>
    <property type="project" value="TreeGrafter"/>
</dbReference>
<dbReference type="InterPro" id="IPR050109">
    <property type="entry name" value="HTH-type_TetR-like_transc_reg"/>
</dbReference>
<keyword evidence="7" id="KW-1185">Reference proteome</keyword>
<gene>
    <name evidence="6" type="ORF">HGA08_27685</name>
</gene>
<dbReference type="PANTHER" id="PTHR30055:SF234">
    <property type="entry name" value="HTH-TYPE TRANSCRIPTIONAL REGULATOR BETI"/>
    <property type="match status" value="1"/>
</dbReference>
<dbReference type="SUPFAM" id="SSF46689">
    <property type="entry name" value="Homeodomain-like"/>
    <property type="match status" value="1"/>
</dbReference>
<dbReference type="Proteomes" id="UP000565711">
    <property type="component" value="Unassembled WGS sequence"/>
</dbReference>
<dbReference type="EMBL" id="JAAXOP010000023">
    <property type="protein sequence ID" value="NKY53981.1"/>
    <property type="molecule type" value="Genomic_DNA"/>
</dbReference>
<dbReference type="GO" id="GO:0003700">
    <property type="term" value="F:DNA-binding transcription factor activity"/>
    <property type="evidence" value="ECO:0007669"/>
    <property type="project" value="TreeGrafter"/>
</dbReference>
<evidence type="ECO:0000259" key="5">
    <source>
        <dbReference type="PROSITE" id="PS50977"/>
    </source>
</evidence>
<dbReference type="AlphaFoldDB" id="A0A846Y8B8"/>
<dbReference type="InterPro" id="IPR009057">
    <property type="entry name" value="Homeodomain-like_sf"/>
</dbReference>
<dbReference type="InterPro" id="IPR001647">
    <property type="entry name" value="HTH_TetR"/>
</dbReference>
<evidence type="ECO:0000256" key="3">
    <source>
        <dbReference type="ARBA" id="ARBA00023163"/>
    </source>
</evidence>
<dbReference type="RefSeq" id="WP_067870939.1">
    <property type="nucleotide sequence ID" value="NZ_JAAXOP010000023.1"/>
</dbReference>
<keyword evidence="2 4" id="KW-0238">DNA-binding</keyword>
<evidence type="ECO:0000313" key="6">
    <source>
        <dbReference type="EMBL" id="NKY53981.1"/>
    </source>
</evidence>
<dbReference type="PANTHER" id="PTHR30055">
    <property type="entry name" value="HTH-TYPE TRANSCRIPTIONAL REGULATOR RUTR"/>
    <property type="match status" value="1"/>
</dbReference>
<keyword evidence="1" id="KW-0805">Transcription regulation</keyword>
<feature type="domain" description="HTH tetR-type" evidence="5">
    <location>
        <begin position="14"/>
        <end position="74"/>
    </location>
</feature>